<dbReference type="InterPro" id="IPR018960">
    <property type="entry name" value="DUF1990"/>
</dbReference>
<proteinExistence type="predicted"/>
<feature type="domain" description="DUF1990" evidence="1">
    <location>
        <begin position="38"/>
        <end position="191"/>
    </location>
</feature>
<evidence type="ECO:0000313" key="2">
    <source>
        <dbReference type="EMBL" id="VAW31142.1"/>
    </source>
</evidence>
<sequence length="217" mass="25112">MKLLTTAQLNWFDDGCCDVKYLDIWNAADISYRPGQPIDDSWHVDTYERSLGHDENGRLFRKASDLLMRYQFYPHDVLSHVSDFSLWDRWVQVGDRIVQRIHLFSLFGKPILDIVAINEISHIITEPRRYGFTYVTVANHVEQGEWRACIDWHNDGQLLLTVKAISKPVAAEPARNHSFMRALQKSAHQRGLQNFKRAVLSNASPSFLDADLPDHHD</sequence>
<protein>
    <recommendedName>
        <fullName evidence="1">DUF1990 domain-containing protein</fullName>
    </recommendedName>
</protein>
<dbReference type="Pfam" id="PF09348">
    <property type="entry name" value="DUF1990"/>
    <property type="match status" value="1"/>
</dbReference>
<dbReference type="AlphaFoldDB" id="A0A3B0UXE1"/>
<reference evidence="2" key="1">
    <citation type="submission" date="2018-06" db="EMBL/GenBank/DDBJ databases">
        <authorList>
            <person name="Zhirakovskaya E."/>
        </authorList>
    </citation>
    <scope>NUCLEOTIDE SEQUENCE</scope>
</reference>
<name>A0A3B0UXE1_9ZZZZ</name>
<dbReference type="EMBL" id="UOEU01000166">
    <property type="protein sequence ID" value="VAW31142.1"/>
    <property type="molecule type" value="Genomic_DNA"/>
</dbReference>
<organism evidence="2">
    <name type="scientific">hydrothermal vent metagenome</name>
    <dbReference type="NCBI Taxonomy" id="652676"/>
    <lineage>
        <taxon>unclassified sequences</taxon>
        <taxon>metagenomes</taxon>
        <taxon>ecological metagenomes</taxon>
    </lineage>
</organism>
<gene>
    <name evidence="2" type="ORF">MNBD_CHLOROFLEXI01-3081</name>
</gene>
<accession>A0A3B0UXE1</accession>
<evidence type="ECO:0000259" key="1">
    <source>
        <dbReference type="Pfam" id="PF09348"/>
    </source>
</evidence>